<dbReference type="KEGG" id="sllo:ISP08_11885"/>
<keyword evidence="5" id="KW-1185">Reference proteome</keyword>
<keyword evidence="1" id="KW-0732">Signal</keyword>
<evidence type="ECO:0000256" key="1">
    <source>
        <dbReference type="ARBA" id="ARBA00022729"/>
    </source>
</evidence>
<organism evidence="4 5">
    <name type="scientific">Staphylococcus lloydii</name>
    <dbReference type="NCBI Taxonomy" id="2781774"/>
    <lineage>
        <taxon>Bacteria</taxon>
        <taxon>Bacillati</taxon>
        <taxon>Bacillota</taxon>
        <taxon>Bacilli</taxon>
        <taxon>Bacillales</taxon>
        <taxon>Staphylococcaceae</taxon>
        <taxon>Staphylococcus</taxon>
    </lineage>
</organism>
<name>A0A7T1F9T4_9STAP</name>
<keyword evidence="2" id="KW-1133">Transmembrane helix</keyword>
<dbReference type="Pfam" id="PF11611">
    <property type="entry name" value="DUF4352"/>
    <property type="match status" value="1"/>
</dbReference>
<evidence type="ECO:0000313" key="4">
    <source>
        <dbReference type="EMBL" id="QPM75001.1"/>
    </source>
</evidence>
<protein>
    <submittedName>
        <fullName evidence="4">DUF4352 domain-containing protein</fullName>
    </submittedName>
</protein>
<keyword evidence="2" id="KW-0812">Transmembrane</keyword>
<dbReference type="InterPro" id="IPR029050">
    <property type="entry name" value="Immunoprotect_excell_Ig-like"/>
</dbReference>
<evidence type="ECO:0000313" key="5">
    <source>
        <dbReference type="Proteomes" id="UP000594455"/>
    </source>
</evidence>
<accession>A0A7T1F9T4</accession>
<evidence type="ECO:0000256" key="2">
    <source>
        <dbReference type="SAM" id="Phobius"/>
    </source>
</evidence>
<evidence type="ECO:0000259" key="3">
    <source>
        <dbReference type="Pfam" id="PF11611"/>
    </source>
</evidence>
<reference evidence="4 5" key="1">
    <citation type="submission" date="2020-10" db="EMBL/GenBank/DDBJ databases">
        <title>Closed genome sequences of Staphylococcus lloydii sp. nov. and Staphylococcus durrellii sp. nov. Isolated from Captive Fruit Bats (Pteropus livingstonii).</title>
        <authorList>
            <person name="Fountain K."/>
        </authorList>
    </citation>
    <scope>NUCLEOTIDE SEQUENCE [LARGE SCALE GENOMIC DNA]</scope>
    <source>
        <strain evidence="4 5">23_2_7_LY</strain>
    </source>
</reference>
<proteinExistence type="predicted"/>
<dbReference type="EMBL" id="CP064056">
    <property type="protein sequence ID" value="QPM75001.1"/>
    <property type="molecule type" value="Genomic_DNA"/>
</dbReference>
<dbReference type="InterPro" id="IPR029051">
    <property type="entry name" value="DUF4352"/>
</dbReference>
<feature type="domain" description="DUF4352" evidence="3">
    <location>
        <begin position="52"/>
        <end position="166"/>
    </location>
</feature>
<dbReference type="AlphaFoldDB" id="A0A7T1F9T4"/>
<dbReference type="Proteomes" id="UP000594455">
    <property type="component" value="Chromosome"/>
</dbReference>
<keyword evidence="2" id="KW-0472">Membrane</keyword>
<gene>
    <name evidence="4" type="ORF">ISP08_11885</name>
</gene>
<feature type="transmembrane region" description="Helical" evidence="2">
    <location>
        <begin position="7"/>
        <end position="29"/>
    </location>
</feature>
<dbReference type="Gene3D" id="2.60.40.1240">
    <property type="match status" value="1"/>
</dbReference>
<sequence length="189" mass="20017">MKKGIFGCFGCLGLIVVIIAFFAIMSAIFTGGNDSSSESSKKSTSKDNGKTYKVGDTVKLDGLEFTVNDVSTANQVGTNGVEQNAKGEFVVLNVTVRNNNDKGLMMNSNYFKLIKGDTTSEADTVASTSANQENSPDDTGFLGETINPENEQTAKVVFDVSSNIANSNDKVVQVQSGAFGTKTAKIKLN</sequence>
<dbReference type="RefSeq" id="WP_195718755.1">
    <property type="nucleotide sequence ID" value="NZ_CP064056.1"/>
</dbReference>